<accession>A0AAC8PXJ4</accession>
<gene>
    <name evidence="2" type="ORF">AAX06_01380</name>
</gene>
<evidence type="ECO:0000313" key="2">
    <source>
        <dbReference type="EMBL" id="AKG08666.1"/>
    </source>
</evidence>
<name>A0AAC8PXJ4_9GAMM</name>
<dbReference type="AlphaFoldDB" id="A0AAC8PXJ4"/>
<protein>
    <submittedName>
        <fullName evidence="2">Uncharacterized protein</fullName>
    </submittedName>
</protein>
<dbReference type="Proteomes" id="UP000077465">
    <property type="component" value="Chromosome"/>
</dbReference>
<proteinExistence type="predicted"/>
<sequence length="97" mass="10673">MLVYSENGALVDRVVGHYRNPIYFEKAENGVDTVLLVGDYPNIAAAYQAIGVEVERYEPIDEPAKPVVETTETTDKPATDEQPKAKPKAGRAKKEPV</sequence>
<feature type="region of interest" description="Disordered" evidence="1">
    <location>
        <begin position="60"/>
        <end position="97"/>
    </location>
</feature>
<organism evidence="2 3">
    <name type="scientific">Moraxella bovoculi</name>
    <dbReference type="NCBI Taxonomy" id="386891"/>
    <lineage>
        <taxon>Bacteria</taxon>
        <taxon>Pseudomonadati</taxon>
        <taxon>Pseudomonadota</taxon>
        <taxon>Gammaproteobacteria</taxon>
        <taxon>Moraxellales</taxon>
        <taxon>Moraxellaceae</taxon>
        <taxon>Moraxella</taxon>
    </lineage>
</organism>
<evidence type="ECO:0000313" key="3">
    <source>
        <dbReference type="Proteomes" id="UP000077465"/>
    </source>
</evidence>
<feature type="compositionally biased region" description="Basic and acidic residues" evidence="1">
    <location>
        <begin position="73"/>
        <end position="84"/>
    </location>
</feature>
<dbReference type="EMBL" id="CP011376">
    <property type="protein sequence ID" value="AKG08666.1"/>
    <property type="molecule type" value="Genomic_DNA"/>
</dbReference>
<reference evidence="2 3" key="1">
    <citation type="submission" date="2015-05" db="EMBL/GenBank/DDBJ databases">
        <authorList>
            <person name="Dickey A."/>
            <person name="Clawson M."/>
            <person name="Bono J."/>
            <person name="Loy J.D."/>
        </authorList>
    </citation>
    <scope>NUCLEOTIDE SEQUENCE [LARGE SCALE GENOMIC DNA]</scope>
    <source>
        <strain evidence="2 3">22581</strain>
    </source>
</reference>
<evidence type="ECO:0000256" key="1">
    <source>
        <dbReference type="SAM" id="MobiDB-lite"/>
    </source>
</evidence>